<feature type="domain" description="Condensin-2 complex subunit H2 C-terminal" evidence="9">
    <location>
        <begin position="587"/>
        <end position="715"/>
    </location>
</feature>
<dbReference type="Proteomes" id="UP000694570">
    <property type="component" value="Unplaced"/>
</dbReference>
<dbReference type="Proteomes" id="UP000694724">
    <property type="component" value="Unplaced"/>
</dbReference>
<proteinExistence type="inferred from homology"/>
<comment type="subcellular location">
    <subcellularLocation>
        <location evidence="1">Nucleus</location>
    </subcellularLocation>
</comment>
<evidence type="ECO:0000256" key="5">
    <source>
        <dbReference type="ARBA" id="ARBA00023242"/>
    </source>
</evidence>
<dbReference type="Ensembl" id="ENSSSCT00055027739.1">
    <property type="protein sequence ID" value="ENSSSCP00055022086.1"/>
    <property type="gene ID" value="ENSSSCG00055013948.1"/>
</dbReference>
<evidence type="ECO:0000259" key="10">
    <source>
        <dbReference type="Pfam" id="PF16869"/>
    </source>
</evidence>
<dbReference type="Proteomes" id="UP000694571">
    <property type="component" value="Unplaced"/>
</dbReference>
<dbReference type="InterPro" id="IPR031737">
    <property type="entry name" value="CNDH2_C"/>
</dbReference>
<feature type="region of interest" description="Disordered" evidence="7">
    <location>
        <begin position="413"/>
        <end position="466"/>
    </location>
</feature>
<dbReference type="Proteomes" id="UP000694725">
    <property type="component" value="Unplaced"/>
</dbReference>
<sequence length="729" mass="80045">MFVIPGKWDPDGGGHQLFCSLLPSLGHCRPRGNSPETASAPTGGCLVLGPWEVPTLTLSVGPHSLWLEPTASRDSWVLLVAGLQWAQPVRAAWTQAAGRLVGVLGGKACGAVGGTGGVPWWRWSTPEEEQRGLGCYVILVNAPSSPGGVFLAAKLAGTALGFWGDSRPLCALPHPLLLPASRSPTCHLQVEYLYSLVYQALDFISGKKRAKQLFTQQDGADGEASSRAPREAEDKFLSLDDLPDSRSSMDLRSDPAPGETLIVPLLPMALVAPDEVEKNSNPLYSCQGEVLGSRKDFRMNTCTPHPRGAFMLEPVGASPTEALPPGNPKEAEEQPMEVSVCRSPGLVLSISQEPGISPEGPAPGGGGEEEDAAGPAGLPEVLVPEAMTEPQEPGSPEQSAAQPGMCMLRERRGAPEPASQLKETPDPWQGLDPFDSLDSKPFRKGRPYSVPPSVEEAPGQKRKRKGAAKLQDFHQWYLAAYADHTDSRRPRRKGPSFADMEALYWKHVREQLETLRRLQRREMAERWLPRAEEEGLWPVEEDRLEDSLEDLGVADDFLEPEEYAEPEGAKPGEDADLEAEAMPTSLSYEELVRRNVELFITSSQKFVQETELSQRIRDWEETVQPLLQEQEQRVPFDIHTYGDQVVSRFSQLNQWCPFAELVAGQPAFEVCRSMLASLQLANDYTVEITQEPGLEAAVDTMSLRLLTYQRAHQRFQTYAAPSMALNGEH</sequence>
<dbReference type="AlphaFoldDB" id="A0A8D0WHM4"/>
<evidence type="ECO:0000313" key="12">
    <source>
        <dbReference type="Proteomes" id="UP000694570"/>
    </source>
</evidence>
<evidence type="ECO:0000256" key="6">
    <source>
        <dbReference type="ARBA" id="ARBA00030479"/>
    </source>
</evidence>
<evidence type="ECO:0000256" key="3">
    <source>
        <dbReference type="ARBA" id="ARBA00016903"/>
    </source>
</evidence>
<feature type="domain" description="Condensin II complex subunit H2 middle" evidence="10">
    <location>
        <begin position="266"/>
        <end position="324"/>
    </location>
</feature>
<feature type="region of interest" description="Disordered" evidence="7">
    <location>
        <begin position="350"/>
        <end position="375"/>
    </location>
</feature>
<reference evidence="11" key="1">
    <citation type="submission" date="2025-05" db="UniProtKB">
        <authorList>
            <consortium name="Ensembl"/>
        </authorList>
    </citation>
    <scope>IDENTIFICATION</scope>
</reference>
<evidence type="ECO:0000256" key="2">
    <source>
        <dbReference type="ARBA" id="ARBA00007844"/>
    </source>
</evidence>
<keyword evidence="4" id="KW-0226">DNA condensation</keyword>
<feature type="domain" description="Condensin II complex subunit H2 N-terminal" evidence="8">
    <location>
        <begin position="189"/>
        <end position="242"/>
    </location>
</feature>
<evidence type="ECO:0000256" key="1">
    <source>
        <dbReference type="ARBA" id="ARBA00004123"/>
    </source>
</evidence>
<dbReference type="Pfam" id="PF16869">
    <property type="entry name" value="CNDH2_M"/>
    <property type="match status" value="1"/>
</dbReference>
<name>A0A8D0WHM4_PIG</name>
<dbReference type="InterPro" id="IPR031719">
    <property type="entry name" value="H2_M"/>
</dbReference>
<dbReference type="Ensembl" id="ENSSSCT00065007429.1">
    <property type="protein sequence ID" value="ENSSSCP00065003174.1"/>
    <property type="gene ID" value="ENSSSCG00065005485.1"/>
</dbReference>
<dbReference type="GO" id="GO:0030261">
    <property type="term" value="P:chromosome condensation"/>
    <property type="evidence" value="ECO:0007669"/>
    <property type="project" value="UniProtKB-KW"/>
</dbReference>
<dbReference type="Pfam" id="PF06278">
    <property type="entry name" value="CNDH2_N"/>
    <property type="match status" value="1"/>
</dbReference>
<dbReference type="Pfam" id="PF16858">
    <property type="entry name" value="CNDH2_C"/>
    <property type="match status" value="1"/>
</dbReference>
<evidence type="ECO:0000256" key="7">
    <source>
        <dbReference type="SAM" id="MobiDB-lite"/>
    </source>
</evidence>
<dbReference type="Ensembl" id="ENSSSCT00060040629.1">
    <property type="protein sequence ID" value="ENSSSCP00060017215.1"/>
    <property type="gene ID" value="ENSSSCG00060030052.1"/>
</dbReference>
<evidence type="ECO:0000259" key="8">
    <source>
        <dbReference type="Pfam" id="PF06278"/>
    </source>
</evidence>
<dbReference type="InterPro" id="IPR031739">
    <property type="entry name" value="Ncaph2"/>
</dbReference>
<evidence type="ECO:0000259" key="9">
    <source>
        <dbReference type="Pfam" id="PF16858"/>
    </source>
</evidence>
<keyword evidence="5" id="KW-0539">Nucleus</keyword>
<dbReference type="Proteomes" id="UP000694723">
    <property type="component" value="Unplaced"/>
</dbReference>
<accession>A0A8D0WHM4</accession>
<dbReference type="Ensembl" id="ENSSSCT00050081412.1">
    <property type="protein sequence ID" value="ENSSSCP00050034945.1"/>
    <property type="gene ID" value="ENSSSCG00050059743.1"/>
</dbReference>
<dbReference type="GO" id="GO:0005634">
    <property type="term" value="C:nucleus"/>
    <property type="evidence" value="ECO:0007669"/>
    <property type="project" value="UniProtKB-SubCell"/>
</dbReference>
<evidence type="ECO:0000256" key="4">
    <source>
        <dbReference type="ARBA" id="ARBA00023067"/>
    </source>
</evidence>
<dbReference type="PANTHER" id="PTHR14324:SF3">
    <property type="entry name" value="CONDENSIN-2 COMPLEX SUBUNIT H2"/>
    <property type="match status" value="1"/>
</dbReference>
<dbReference type="PANTHER" id="PTHR14324">
    <property type="entry name" value="CONDENSIN-2 COMPLEX SUBUNIT H2"/>
    <property type="match status" value="1"/>
</dbReference>
<dbReference type="InterPro" id="IPR009378">
    <property type="entry name" value="H2_N"/>
</dbReference>
<dbReference type="Ensembl" id="ENSSSCT00030044002.1">
    <property type="protein sequence ID" value="ENSSSCP00030019856.1"/>
    <property type="gene ID" value="ENSSSCG00030031696.1"/>
</dbReference>
<comment type="similarity">
    <text evidence="2">Belongs to the CND2 H2 (condensin-2 subunit 2) family.</text>
</comment>
<protein>
    <recommendedName>
        <fullName evidence="3">Condensin-2 complex subunit H2</fullName>
    </recommendedName>
    <alternativeName>
        <fullName evidence="6">Non-SMC condensin II complex subunit H2</fullName>
    </alternativeName>
</protein>
<evidence type="ECO:0000313" key="11">
    <source>
        <dbReference type="Ensembl" id="ENSSSCP00030019856.1"/>
    </source>
</evidence>
<organism evidence="11 12">
    <name type="scientific">Sus scrofa</name>
    <name type="common">Pig</name>
    <dbReference type="NCBI Taxonomy" id="9823"/>
    <lineage>
        <taxon>Eukaryota</taxon>
        <taxon>Metazoa</taxon>
        <taxon>Chordata</taxon>
        <taxon>Craniata</taxon>
        <taxon>Vertebrata</taxon>
        <taxon>Euteleostomi</taxon>
        <taxon>Mammalia</taxon>
        <taxon>Eutheria</taxon>
        <taxon>Laurasiatheria</taxon>
        <taxon>Artiodactyla</taxon>
        <taxon>Suina</taxon>
        <taxon>Suidae</taxon>
        <taxon>Sus</taxon>
    </lineage>
</organism>